<evidence type="ECO:0000313" key="12">
    <source>
        <dbReference type="Proteomes" id="UP000231962"/>
    </source>
</evidence>
<evidence type="ECO:0000256" key="4">
    <source>
        <dbReference type="ARBA" id="ARBA00022842"/>
    </source>
</evidence>
<dbReference type="GO" id="GO:0008616">
    <property type="term" value="P:tRNA queuosine(34) biosynthetic process"/>
    <property type="evidence" value="ECO:0007669"/>
    <property type="project" value="UniProtKB-UniRule"/>
</dbReference>
<dbReference type="InterPro" id="IPR013785">
    <property type="entry name" value="Aldolase_TIM"/>
</dbReference>
<evidence type="ECO:0000313" key="11">
    <source>
        <dbReference type="EMBL" id="PJZ72695.1"/>
    </source>
</evidence>
<dbReference type="Proteomes" id="UP000231962">
    <property type="component" value="Unassembled WGS sequence"/>
</dbReference>
<evidence type="ECO:0000313" key="10">
    <source>
        <dbReference type="EMBL" id="PJZ69897.1"/>
    </source>
</evidence>
<comment type="caution">
    <text evidence="8">Lacks conserved residue(s) required for the propagation of feature annotation.</text>
</comment>
<dbReference type="OrthoDB" id="9792276at2"/>
<evidence type="ECO:0000256" key="8">
    <source>
        <dbReference type="HAMAP-Rule" id="MF_00917"/>
    </source>
</evidence>
<dbReference type="EMBL" id="NPDY01000006">
    <property type="protein sequence ID" value="PJZ69897.1"/>
    <property type="molecule type" value="Genomic_DNA"/>
</dbReference>
<accession>A0A2M9ZKW5</accession>
<evidence type="ECO:0000256" key="7">
    <source>
        <dbReference type="ARBA" id="ARBA00023239"/>
    </source>
</evidence>
<feature type="binding site" evidence="8">
    <location>
        <begin position="44"/>
        <end position="46"/>
    </location>
    <ligand>
        <name>S-adenosyl-L-methionine</name>
        <dbReference type="ChEBI" id="CHEBI:59789"/>
    </ligand>
</feature>
<feature type="binding site" evidence="8">
    <location>
        <position position="31"/>
    </location>
    <ligand>
        <name>[4Fe-4S] cluster</name>
        <dbReference type="ChEBI" id="CHEBI:49883"/>
        <note>4Fe-4S-S-AdoMet</note>
    </ligand>
</feature>
<comment type="similarity">
    <text evidence="8">Belongs to the radical SAM superfamily. 7-carboxy-7-deazaguanine synthase family.</text>
</comment>
<feature type="binding site" evidence="8">
    <location>
        <begin position="12"/>
        <end position="14"/>
    </location>
    <ligand>
        <name>substrate</name>
    </ligand>
</feature>
<dbReference type="Gene3D" id="3.20.20.70">
    <property type="entry name" value="Aldolase class I"/>
    <property type="match status" value="1"/>
</dbReference>
<dbReference type="InterPro" id="IPR024924">
    <property type="entry name" value="7-CO-7-deazaguanine_synth-like"/>
</dbReference>
<dbReference type="RefSeq" id="WP_100713565.1">
    <property type="nucleotide sequence ID" value="NZ_NPDY01000006.1"/>
</dbReference>
<dbReference type="SFLD" id="SFLDS00029">
    <property type="entry name" value="Radical_SAM"/>
    <property type="match status" value="1"/>
</dbReference>
<feature type="binding site" evidence="8">
    <location>
        <position position="35"/>
    </location>
    <ligand>
        <name>[4Fe-4S] cluster</name>
        <dbReference type="ChEBI" id="CHEBI:49883"/>
        <note>4Fe-4S-S-AdoMet</note>
    </ligand>
</feature>
<keyword evidence="8" id="KW-0671">Queuosine biosynthesis</keyword>
<evidence type="ECO:0000313" key="13">
    <source>
        <dbReference type="Proteomes" id="UP000231990"/>
    </source>
</evidence>
<dbReference type="UniPathway" id="UPA00391"/>
<keyword evidence="6 8" id="KW-0411">Iron-sulfur</keyword>
<keyword evidence="5 8" id="KW-0408">Iron</keyword>
<organism evidence="11 13">
    <name type="scientific">Leptospira perolatii</name>
    <dbReference type="NCBI Taxonomy" id="2023191"/>
    <lineage>
        <taxon>Bacteria</taxon>
        <taxon>Pseudomonadati</taxon>
        <taxon>Spirochaetota</taxon>
        <taxon>Spirochaetia</taxon>
        <taxon>Leptospirales</taxon>
        <taxon>Leptospiraceae</taxon>
        <taxon>Leptospira</taxon>
    </lineage>
</organism>
<comment type="cofactor">
    <cofactor evidence="8">
        <name>S-adenosyl-L-methionine</name>
        <dbReference type="ChEBI" id="CHEBI:59789"/>
    </cofactor>
    <text evidence="8">Binds 1 S-adenosyl-L-methionine per subunit.</text>
</comment>
<comment type="catalytic activity">
    <reaction evidence="8">
        <text>6-carboxy-5,6,7,8-tetrahydropterin + H(+) = 7-carboxy-7-carbaguanine + NH4(+)</text>
        <dbReference type="Rhea" id="RHEA:27974"/>
        <dbReference type="ChEBI" id="CHEBI:15378"/>
        <dbReference type="ChEBI" id="CHEBI:28938"/>
        <dbReference type="ChEBI" id="CHEBI:61032"/>
        <dbReference type="ChEBI" id="CHEBI:61036"/>
        <dbReference type="EC" id="4.3.99.3"/>
    </reaction>
</comment>
<evidence type="ECO:0000256" key="5">
    <source>
        <dbReference type="ARBA" id="ARBA00023004"/>
    </source>
</evidence>
<protein>
    <recommendedName>
        <fullName evidence="8">7-carboxy-7-deazaguanine synthase</fullName>
        <shortName evidence="8">CDG synthase</shortName>
        <ecNumber evidence="8">4.3.99.3</ecNumber>
    </recommendedName>
    <alternativeName>
        <fullName evidence="8">Queuosine biosynthesis protein QueE</fullName>
    </alternativeName>
</protein>
<dbReference type="HAMAP" id="MF_00917">
    <property type="entry name" value="QueE"/>
    <property type="match status" value="1"/>
</dbReference>
<dbReference type="InterPro" id="IPR007197">
    <property type="entry name" value="rSAM"/>
</dbReference>
<evidence type="ECO:0000256" key="1">
    <source>
        <dbReference type="ARBA" id="ARBA00022485"/>
    </source>
</evidence>
<keyword evidence="7 8" id="KW-0456">Lyase</keyword>
<dbReference type="PROSITE" id="PS51918">
    <property type="entry name" value="RADICAL_SAM"/>
    <property type="match status" value="1"/>
</dbReference>
<comment type="pathway">
    <text evidence="8">Purine metabolism; 7-cyano-7-deazaguanine biosynthesis.</text>
</comment>
<feature type="binding site" evidence="8">
    <location>
        <position position="83"/>
    </location>
    <ligand>
        <name>S-adenosyl-L-methionine</name>
        <dbReference type="ChEBI" id="CHEBI:59789"/>
    </ligand>
</feature>
<dbReference type="GO" id="GO:1904047">
    <property type="term" value="F:S-adenosyl-L-methionine binding"/>
    <property type="evidence" value="ECO:0007669"/>
    <property type="project" value="UniProtKB-UniRule"/>
</dbReference>
<dbReference type="GO" id="GO:0000287">
    <property type="term" value="F:magnesium ion binding"/>
    <property type="evidence" value="ECO:0007669"/>
    <property type="project" value="UniProtKB-UniRule"/>
</dbReference>
<comment type="cofactor">
    <cofactor evidence="8">
        <name>Mg(2+)</name>
        <dbReference type="ChEBI" id="CHEBI:18420"/>
    </cofactor>
</comment>
<gene>
    <name evidence="8" type="primary">queE</name>
    <name evidence="10" type="ORF">CH360_08275</name>
    <name evidence="11" type="ORF">CH373_13410</name>
</gene>
<keyword evidence="1 8" id="KW-0004">4Fe-4S</keyword>
<keyword evidence="12" id="KW-1185">Reference proteome</keyword>
<dbReference type="AlphaFoldDB" id="A0A2M9ZKW5"/>
<dbReference type="Proteomes" id="UP000231990">
    <property type="component" value="Unassembled WGS sequence"/>
</dbReference>
<feature type="domain" description="Radical SAM core" evidence="9">
    <location>
        <begin position="18"/>
        <end position="230"/>
    </location>
</feature>
<sequence>MKSSVYEIYLSISGEGISAGIPTVFVRFAGCSLRCGMVGDRKLWCDTPYALSPNSGKEKDLAEVLNEIEGFSEAPTQVLLTGGEPLEGSNRGFSQALATSLSESRKALDLYRRVRVETNGAEALRGLENMVFTMDYKLPGSGMEDRMLLDNLRYLKERNDPLDEIKFVIRDRSDFERTLEVINQYELSGNLLASPVYGELDAETLIDWIKESSKKNLRLSLQVHKFIWGERRGV</sequence>
<proteinExistence type="inferred from homology"/>
<feature type="binding site" evidence="8">
    <location>
        <position position="45"/>
    </location>
    <ligand>
        <name>[4Fe-4S] cluster</name>
        <dbReference type="ChEBI" id="CHEBI:49883"/>
        <note>4Fe-4S-S-AdoMet</note>
    </ligand>
</feature>
<dbReference type="EMBL" id="NPDZ01000008">
    <property type="protein sequence ID" value="PJZ72695.1"/>
    <property type="molecule type" value="Genomic_DNA"/>
</dbReference>
<comment type="cofactor">
    <cofactor evidence="8">
        <name>[4Fe-4S] cluster</name>
        <dbReference type="ChEBI" id="CHEBI:49883"/>
    </cofactor>
    <text evidence="8">Binds 1 [4Fe-4S] cluster. The cluster is coordinated with 3 cysteines and an exchangeable S-adenosyl-L-methionine.</text>
</comment>
<dbReference type="EC" id="4.3.99.3" evidence="8"/>
<reference evidence="12 13" key="1">
    <citation type="submission" date="2017-07" db="EMBL/GenBank/DDBJ databases">
        <title>Leptospira spp. isolated from tropical soils.</title>
        <authorList>
            <person name="Thibeaux R."/>
            <person name="Iraola G."/>
            <person name="Ferres I."/>
            <person name="Bierque E."/>
            <person name="Girault D."/>
            <person name="Soupe-Gilbert M.-E."/>
            <person name="Picardeau M."/>
            <person name="Goarant C."/>
        </authorList>
    </citation>
    <scope>NUCLEOTIDE SEQUENCE [LARGE SCALE GENOMIC DNA]</scope>
    <source>
        <strain evidence="11 13">FH1-B-B1</strain>
        <strain evidence="10 12">FH1-B-C1</strain>
    </source>
</reference>
<name>A0A2M9ZKW5_9LEPT</name>
<dbReference type="GO" id="GO:0051539">
    <property type="term" value="F:4 iron, 4 sulfur cluster binding"/>
    <property type="evidence" value="ECO:0007669"/>
    <property type="project" value="UniProtKB-UniRule"/>
</dbReference>
<dbReference type="GO" id="GO:0016840">
    <property type="term" value="F:carbon-nitrogen lyase activity"/>
    <property type="evidence" value="ECO:0007669"/>
    <property type="project" value="UniProtKB-UniRule"/>
</dbReference>
<comment type="caution">
    <text evidence="11">The sequence shown here is derived from an EMBL/GenBank/DDBJ whole genome shotgun (WGS) entry which is preliminary data.</text>
</comment>
<dbReference type="PIRSF" id="PIRSF000370">
    <property type="entry name" value="QueE"/>
    <property type="match status" value="1"/>
</dbReference>
<evidence type="ECO:0000259" key="9">
    <source>
        <dbReference type="PROSITE" id="PS51918"/>
    </source>
</evidence>
<keyword evidence="2 8" id="KW-0949">S-adenosyl-L-methionine</keyword>
<evidence type="ECO:0000256" key="3">
    <source>
        <dbReference type="ARBA" id="ARBA00022723"/>
    </source>
</evidence>
<dbReference type="PANTHER" id="PTHR42836:SF1">
    <property type="entry name" value="7-CARBOXY-7-DEAZAGUANINE SYNTHASE"/>
    <property type="match status" value="1"/>
</dbReference>
<dbReference type="PANTHER" id="PTHR42836">
    <property type="entry name" value="7-CARBOXY-7-DEAZAGUANINE SYNTHASE"/>
    <property type="match status" value="1"/>
</dbReference>
<feature type="binding site" evidence="8">
    <location>
        <position position="47"/>
    </location>
    <ligand>
        <name>Mg(2+)</name>
        <dbReference type="ChEBI" id="CHEBI:18420"/>
    </ligand>
</feature>
<keyword evidence="3 8" id="KW-0479">Metal-binding</keyword>
<comment type="subunit">
    <text evidence="8">Homodimer.</text>
</comment>
<comment type="function">
    <text evidence="8">Catalyzes the complex heterocyclic radical-mediated conversion of 6-carboxy-5,6,7,8-tetrahydropterin (CPH4) to 7-carboxy-7-deazaguanine (CDG), a step common to the biosynthetic pathways of all 7-deazapurine-containing compounds.</text>
</comment>
<evidence type="ECO:0000256" key="2">
    <source>
        <dbReference type="ARBA" id="ARBA00022691"/>
    </source>
</evidence>
<feature type="binding site" evidence="8">
    <location>
        <position position="27"/>
    </location>
    <ligand>
        <name>substrate</name>
    </ligand>
</feature>
<evidence type="ECO:0000256" key="6">
    <source>
        <dbReference type="ARBA" id="ARBA00023014"/>
    </source>
</evidence>
<keyword evidence="4 8" id="KW-0460">Magnesium</keyword>
<feature type="binding site" evidence="8">
    <location>
        <position position="81"/>
    </location>
    <ligand>
        <name>substrate</name>
    </ligand>
</feature>